<dbReference type="InterPro" id="IPR021150">
    <property type="entry name" value="Ubiq_cyt_c_chap"/>
</dbReference>
<dbReference type="InterPro" id="IPR007129">
    <property type="entry name" value="Ubiqinol_cyt_c_chaperone_CPB3"/>
</dbReference>
<dbReference type="Pfam" id="PF03981">
    <property type="entry name" value="Ubiq_cyt_C_chap"/>
    <property type="match status" value="1"/>
</dbReference>
<dbReference type="AlphaFoldDB" id="A0A183AN15"/>
<accession>A0A183AN15</accession>
<dbReference type="PANTHER" id="PTHR12184:SF1">
    <property type="entry name" value="UBIQUINOL-CYTOCHROME-C REDUCTASE COMPLEX ASSEMBLY FACTOR 1"/>
    <property type="match status" value="1"/>
</dbReference>
<protein>
    <submittedName>
        <fullName evidence="3">Ubiq_cyt_C_chap domain-containing protein</fullName>
    </submittedName>
</protein>
<sequence length="257" mass="29671">LVRYLHTKADRHINAFHKSLLVMLRSRLFGQCVWQYSGLTSSRCLKLMKPNIEVPSLLDRTKYRLGVGDLRYPARQLKAAGENMFAICAEYPVFEEFVDKLSLPDTFQSWFSLTALHIWMCLIRLRREGVEGQLIKRTLVNVSAKFYNINFTMNAFQMQFFGSMFAYDEGLLSHSDALLATALWRNLFMSCDTTSAVELELALEYLRKNLAHLDSLSSTTILRFGTPTFLPLVGKELNAHFANDRLRYCLSWPEFVN</sequence>
<evidence type="ECO:0000256" key="1">
    <source>
        <dbReference type="ARBA" id="ARBA00006407"/>
    </source>
</evidence>
<evidence type="ECO:0000259" key="2">
    <source>
        <dbReference type="Pfam" id="PF03981"/>
    </source>
</evidence>
<dbReference type="WBParaSite" id="ECPE_0000837601-mRNA-1">
    <property type="protein sequence ID" value="ECPE_0000837601-mRNA-1"/>
    <property type="gene ID" value="ECPE_0000837601"/>
</dbReference>
<reference evidence="3" key="1">
    <citation type="submission" date="2016-06" db="UniProtKB">
        <authorList>
            <consortium name="WormBaseParasite"/>
        </authorList>
    </citation>
    <scope>IDENTIFICATION</scope>
</reference>
<dbReference type="GO" id="GO:0034551">
    <property type="term" value="P:mitochondrial respiratory chain complex III assembly"/>
    <property type="evidence" value="ECO:0007669"/>
    <property type="project" value="TreeGrafter"/>
</dbReference>
<feature type="domain" description="Ubiquinol-cytochrome c chaperone" evidence="2">
    <location>
        <begin position="100"/>
        <end position="223"/>
    </location>
</feature>
<proteinExistence type="inferred from homology"/>
<name>A0A183AN15_9TREM</name>
<dbReference type="GO" id="GO:0005739">
    <property type="term" value="C:mitochondrion"/>
    <property type="evidence" value="ECO:0007669"/>
    <property type="project" value="TreeGrafter"/>
</dbReference>
<dbReference type="PANTHER" id="PTHR12184">
    <property type="entry name" value="UBIQUINOL-CYTOCHROME C REDUCTASE COMPLEX ASSEMBLY FACTOR 1 FAMILY MEMBER"/>
    <property type="match status" value="1"/>
</dbReference>
<comment type="similarity">
    <text evidence="1">Belongs to the CBP3 family.</text>
</comment>
<organism evidence="3">
    <name type="scientific">Echinostoma caproni</name>
    <dbReference type="NCBI Taxonomy" id="27848"/>
    <lineage>
        <taxon>Eukaryota</taxon>
        <taxon>Metazoa</taxon>
        <taxon>Spiralia</taxon>
        <taxon>Lophotrochozoa</taxon>
        <taxon>Platyhelminthes</taxon>
        <taxon>Trematoda</taxon>
        <taxon>Digenea</taxon>
        <taxon>Plagiorchiida</taxon>
        <taxon>Echinostomata</taxon>
        <taxon>Echinostomatoidea</taxon>
        <taxon>Echinostomatidae</taxon>
        <taxon>Echinostoma</taxon>
    </lineage>
</organism>
<evidence type="ECO:0000313" key="3">
    <source>
        <dbReference type="WBParaSite" id="ECPE_0000837601-mRNA-1"/>
    </source>
</evidence>